<dbReference type="Proteomes" id="UP001295469">
    <property type="component" value="Chromosome C02"/>
</dbReference>
<dbReference type="AlphaFoldDB" id="A0A816KDL0"/>
<proteinExistence type="predicted"/>
<accession>A0A816KDL0</accession>
<dbReference type="EMBL" id="HG994366">
    <property type="protein sequence ID" value="CAF1917464.1"/>
    <property type="molecule type" value="Genomic_DNA"/>
</dbReference>
<sequence>MVFTGTLLVSIGHGFRVLLTAPGMFVTRVVAAAASKKLKAGANQTKRWTKSSFYGCSKSLRSMAIKGEALPPHLARSFYNNTS</sequence>
<organism evidence="1">
    <name type="scientific">Brassica napus</name>
    <name type="common">Rape</name>
    <dbReference type="NCBI Taxonomy" id="3708"/>
    <lineage>
        <taxon>Eukaryota</taxon>
        <taxon>Viridiplantae</taxon>
        <taxon>Streptophyta</taxon>
        <taxon>Embryophyta</taxon>
        <taxon>Tracheophyta</taxon>
        <taxon>Spermatophyta</taxon>
        <taxon>Magnoliopsida</taxon>
        <taxon>eudicotyledons</taxon>
        <taxon>Gunneridae</taxon>
        <taxon>Pentapetalae</taxon>
        <taxon>rosids</taxon>
        <taxon>malvids</taxon>
        <taxon>Brassicales</taxon>
        <taxon>Brassicaceae</taxon>
        <taxon>Brassiceae</taxon>
        <taxon>Brassica</taxon>
    </lineage>
</organism>
<gene>
    <name evidence="1" type="ORF">DARMORV10_C02P41560.1</name>
</gene>
<protein>
    <submittedName>
        <fullName evidence="1">(rape) hypothetical protein</fullName>
    </submittedName>
</protein>
<name>A0A816KDL0_BRANA</name>
<evidence type="ECO:0000313" key="1">
    <source>
        <dbReference type="EMBL" id="CAF1917464.1"/>
    </source>
</evidence>
<reference evidence="1" key="1">
    <citation type="submission" date="2021-01" db="EMBL/GenBank/DDBJ databases">
        <authorList>
            <consortium name="Genoscope - CEA"/>
            <person name="William W."/>
        </authorList>
    </citation>
    <scope>NUCLEOTIDE SEQUENCE</scope>
</reference>